<name>A0A7S3QGH6_9STRA</name>
<evidence type="ECO:0000256" key="6">
    <source>
        <dbReference type="ARBA" id="ARBA00023110"/>
    </source>
</evidence>
<feature type="compositionally biased region" description="Basic and acidic residues" evidence="10">
    <location>
        <begin position="249"/>
        <end position="267"/>
    </location>
</feature>
<evidence type="ECO:0000256" key="2">
    <source>
        <dbReference type="ARBA" id="ARBA00010028"/>
    </source>
</evidence>
<dbReference type="PROSITE" id="PS00170">
    <property type="entry name" value="CSA_PPIASE_1"/>
    <property type="match status" value="1"/>
</dbReference>
<keyword evidence="4" id="KW-0507">mRNA processing</keyword>
<dbReference type="InterPro" id="IPR020892">
    <property type="entry name" value="Cyclophilin-type_PPIase_CS"/>
</dbReference>
<evidence type="ECO:0000256" key="7">
    <source>
        <dbReference type="ARBA" id="ARBA00023187"/>
    </source>
</evidence>
<dbReference type="Pfam" id="PF08231">
    <property type="entry name" value="SYF2"/>
    <property type="match status" value="1"/>
</dbReference>
<keyword evidence="5" id="KW-0747">Spliceosome</keyword>
<feature type="compositionally biased region" description="Basic and acidic residues" evidence="10">
    <location>
        <begin position="274"/>
        <end position="286"/>
    </location>
</feature>
<feature type="compositionally biased region" description="Low complexity" evidence="10">
    <location>
        <begin position="290"/>
        <end position="301"/>
    </location>
</feature>
<dbReference type="GO" id="GO:0006397">
    <property type="term" value="P:mRNA processing"/>
    <property type="evidence" value="ECO:0007669"/>
    <property type="project" value="UniProtKB-KW"/>
</dbReference>
<dbReference type="Gene3D" id="2.40.100.10">
    <property type="entry name" value="Cyclophilin-like"/>
    <property type="match status" value="1"/>
</dbReference>
<dbReference type="InterPro" id="IPR013260">
    <property type="entry name" value="mRNA_splic_SYF2"/>
</dbReference>
<evidence type="ECO:0000256" key="5">
    <source>
        <dbReference type="ARBA" id="ARBA00022728"/>
    </source>
</evidence>
<evidence type="ECO:0000259" key="11">
    <source>
        <dbReference type="PROSITE" id="PS50072"/>
    </source>
</evidence>
<dbReference type="Pfam" id="PF00160">
    <property type="entry name" value="Pro_isomerase"/>
    <property type="match status" value="1"/>
</dbReference>
<dbReference type="GO" id="GO:0005737">
    <property type="term" value="C:cytoplasm"/>
    <property type="evidence" value="ECO:0007669"/>
    <property type="project" value="TreeGrafter"/>
</dbReference>
<evidence type="ECO:0000256" key="9">
    <source>
        <dbReference type="ARBA" id="ARBA00023242"/>
    </source>
</evidence>
<keyword evidence="7" id="KW-0508">mRNA splicing</keyword>
<dbReference type="GO" id="GO:0016018">
    <property type="term" value="F:cyclosporin A binding"/>
    <property type="evidence" value="ECO:0007669"/>
    <property type="project" value="TreeGrafter"/>
</dbReference>
<sequence>MKAYLKISIGNTGNNSPAKLQIVLNDKTCPRSVLNFTTLLSRQSPEGFKGSSFHRLIPKFMIQGGDFTNNDGTGGVSIYGDSFPDENFIHSHEGRGILAMANSGRDTNGSQFFITFRATRHLDGKHVVFGHVDMDDEDSVQLLDRLERIRTGSGDVPSVPIRIIGGEVVKKVLAESKSNNSIPAVKIFDGNEIDLDDDEVGEGASTPQTSAREEHTESEELPSNNSKKSKLQDRLRKLKMKINQSRQLNHKEVLTEGERIGSKDAKDRHRKQTAKQEKQRKEKDWSQVHSKALSKASSSSSDEMNKKGLVQFSQSGNDALRQAQKKADIREKNMYSVNDHFNPEGQYRNYERSLNSVRSEHLDTSTLHSNPDEIESNRERRRERDGAKRLAAEFHRRGAKADKRKQKEMDFEGDDVSFINKRNKHFNEKINRTYDKHTAEIKKNLERGTAL</sequence>
<dbReference type="PRINTS" id="PR00153">
    <property type="entry name" value="CSAPPISMRASE"/>
</dbReference>
<comment type="subcellular location">
    <subcellularLocation>
        <location evidence="1">Nucleus</location>
    </subcellularLocation>
</comment>
<proteinExistence type="inferred from homology"/>
<keyword evidence="8" id="KW-0413">Isomerase</keyword>
<dbReference type="InterPro" id="IPR002130">
    <property type="entry name" value="Cyclophilin-type_PPIase_dom"/>
</dbReference>
<keyword evidence="6" id="KW-0697">Rotamase</keyword>
<dbReference type="PANTHER" id="PTHR11071">
    <property type="entry name" value="PEPTIDYL-PROLYL CIS-TRANS ISOMERASE"/>
    <property type="match status" value="1"/>
</dbReference>
<protein>
    <recommendedName>
        <fullName evidence="3">peptidylprolyl isomerase</fullName>
        <ecNumber evidence="3">5.2.1.8</ecNumber>
    </recommendedName>
</protein>
<evidence type="ECO:0000256" key="3">
    <source>
        <dbReference type="ARBA" id="ARBA00013194"/>
    </source>
</evidence>
<dbReference type="EMBL" id="HBIO01027762">
    <property type="protein sequence ID" value="CAE0476456.1"/>
    <property type="molecule type" value="Transcribed_RNA"/>
</dbReference>
<evidence type="ECO:0000256" key="1">
    <source>
        <dbReference type="ARBA" id="ARBA00004123"/>
    </source>
</evidence>
<dbReference type="SUPFAM" id="SSF50891">
    <property type="entry name" value="Cyclophilin-like"/>
    <property type="match status" value="1"/>
</dbReference>
<evidence type="ECO:0000256" key="10">
    <source>
        <dbReference type="SAM" id="MobiDB-lite"/>
    </source>
</evidence>
<dbReference type="AlphaFoldDB" id="A0A7S3QGH6"/>
<evidence type="ECO:0000256" key="4">
    <source>
        <dbReference type="ARBA" id="ARBA00022664"/>
    </source>
</evidence>
<evidence type="ECO:0000256" key="8">
    <source>
        <dbReference type="ARBA" id="ARBA00023235"/>
    </source>
</evidence>
<keyword evidence="9" id="KW-0539">Nucleus</keyword>
<dbReference type="PANTHER" id="PTHR11071:SF561">
    <property type="entry name" value="PEPTIDYL-PROLYL CIS-TRANS ISOMERASE D-RELATED"/>
    <property type="match status" value="1"/>
</dbReference>
<dbReference type="GO" id="GO:0008380">
    <property type="term" value="P:RNA splicing"/>
    <property type="evidence" value="ECO:0007669"/>
    <property type="project" value="UniProtKB-KW"/>
</dbReference>
<dbReference type="GO" id="GO:0003755">
    <property type="term" value="F:peptidyl-prolyl cis-trans isomerase activity"/>
    <property type="evidence" value="ECO:0007669"/>
    <property type="project" value="UniProtKB-KW"/>
</dbReference>
<feature type="region of interest" description="Disordered" evidence="10">
    <location>
        <begin position="195"/>
        <end position="305"/>
    </location>
</feature>
<feature type="domain" description="PPIase cyclophilin-type" evidence="11">
    <location>
        <begin position="12"/>
        <end position="168"/>
    </location>
</feature>
<feature type="compositionally biased region" description="Basic and acidic residues" evidence="10">
    <location>
        <begin position="375"/>
        <end position="388"/>
    </location>
</feature>
<accession>A0A7S3QGH6</accession>
<evidence type="ECO:0000313" key="12">
    <source>
        <dbReference type="EMBL" id="CAE0476456.1"/>
    </source>
</evidence>
<dbReference type="PROSITE" id="PS50072">
    <property type="entry name" value="CSA_PPIASE_2"/>
    <property type="match status" value="1"/>
</dbReference>
<dbReference type="GO" id="GO:0006457">
    <property type="term" value="P:protein folding"/>
    <property type="evidence" value="ECO:0007669"/>
    <property type="project" value="InterPro"/>
</dbReference>
<dbReference type="EC" id="5.2.1.8" evidence="3"/>
<feature type="region of interest" description="Disordered" evidence="10">
    <location>
        <begin position="312"/>
        <end position="331"/>
    </location>
</feature>
<dbReference type="GO" id="GO:0005681">
    <property type="term" value="C:spliceosomal complex"/>
    <property type="evidence" value="ECO:0007669"/>
    <property type="project" value="UniProtKB-KW"/>
</dbReference>
<reference evidence="12" key="1">
    <citation type="submission" date="2021-01" db="EMBL/GenBank/DDBJ databases">
        <authorList>
            <person name="Corre E."/>
            <person name="Pelletier E."/>
            <person name="Niang G."/>
            <person name="Scheremetjew M."/>
            <person name="Finn R."/>
            <person name="Kale V."/>
            <person name="Holt S."/>
            <person name="Cochrane G."/>
            <person name="Meng A."/>
            <person name="Brown T."/>
            <person name="Cohen L."/>
        </authorList>
    </citation>
    <scope>NUCLEOTIDE SEQUENCE</scope>
    <source>
        <strain evidence="12">MM31A-1</strain>
    </source>
</reference>
<organism evidence="12">
    <name type="scientific">Chaetoceros debilis</name>
    <dbReference type="NCBI Taxonomy" id="122233"/>
    <lineage>
        <taxon>Eukaryota</taxon>
        <taxon>Sar</taxon>
        <taxon>Stramenopiles</taxon>
        <taxon>Ochrophyta</taxon>
        <taxon>Bacillariophyta</taxon>
        <taxon>Coscinodiscophyceae</taxon>
        <taxon>Chaetocerotophycidae</taxon>
        <taxon>Chaetocerotales</taxon>
        <taxon>Chaetocerotaceae</taxon>
        <taxon>Chaetoceros</taxon>
    </lineage>
</organism>
<gene>
    <name evidence="12" type="ORF">CDEB00056_LOCUS21309</name>
</gene>
<dbReference type="InterPro" id="IPR029000">
    <property type="entry name" value="Cyclophilin-like_dom_sf"/>
</dbReference>
<feature type="region of interest" description="Disordered" evidence="10">
    <location>
        <begin position="359"/>
        <end position="388"/>
    </location>
</feature>
<comment type="similarity">
    <text evidence="2">Belongs to the SYF2 family.</text>
</comment>